<dbReference type="Proteomes" id="UP000693797">
    <property type="component" value="Segment"/>
</dbReference>
<name>A0A8E5EAF5_9CAUD</name>
<dbReference type="EMBL" id="MT732432">
    <property type="protein sequence ID" value="QQV89771.1"/>
    <property type="molecule type" value="Genomic_DNA"/>
</dbReference>
<gene>
    <name evidence="1" type="ORF">Calle1_44</name>
</gene>
<evidence type="ECO:0000313" key="1">
    <source>
        <dbReference type="EMBL" id="QQV89771.1"/>
    </source>
</evidence>
<organism evidence="1 2">
    <name type="scientific">Cellulophaga phage Calle_1</name>
    <dbReference type="NCBI Taxonomy" id="2745643"/>
    <lineage>
        <taxon>Viruses</taxon>
        <taxon>Duplodnaviria</taxon>
        <taxon>Heunggongvirae</taxon>
        <taxon>Uroviricota</taxon>
        <taxon>Caudoviricetes</taxon>
        <taxon>Pervagoviridae</taxon>
        <taxon>Callevirus</taxon>
        <taxon>Callevirus Calle</taxon>
    </lineage>
</organism>
<keyword evidence="2" id="KW-1185">Reference proteome</keyword>
<proteinExistence type="predicted"/>
<accession>A0A8E5EAF5</accession>
<sequence>MPTIINIINTNKVMAMDLDYVFAMEAIEKLEQKLGNIPHGEREQIADDINKMTDAILSKY</sequence>
<reference evidence="1 2" key="1">
    <citation type="submission" date="2020-07" db="EMBL/GenBank/DDBJ databases">
        <title>Highly diverse flavobacterial phages as mortality factor during North Sea spring blooms.</title>
        <authorList>
            <person name="Bartlau N."/>
            <person name="Wichels A."/>
            <person name="Krohne G."/>
            <person name="Adriaenssens E.M."/>
            <person name="Heins A."/>
            <person name="Fuchs B.M."/>
            <person name="Amann R."/>
            <person name="Moraru C."/>
        </authorList>
    </citation>
    <scope>NUCLEOTIDE SEQUENCE [LARGE SCALE GENOMIC DNA]</scope>
</reference>
<evidence type="ECO:0000313" key="2">
    <source>
        <dbReference type="Proteomes" id="UP000693797"/>
    </source>
</evidence>
<protein>
    <submittedName>
        <fullName evidence="1">Uncharacterized protein</fullName>
    </submittedName>
</protein>